<keyword evidence="2" id="KW-1185">Reference proteome</keyword>
<accession>A0AAV1ATP8</accession>
<evidence type="ECO:0000313" key="1">
    <source>
        <dbReference type="EMBL" id="CAI8613874.1"/>
    </source>
</evidence>
<name>A0AAV1ATP8_VICFA</name>
<gene>
    <name evidence="1" type="ORF">VFH_V101920</name>
</gene>
<organism evidence="1 2">
    <name type="scientific">Vicia faba</name>
    <name type="common">Broad bean</name>
    <name type="synonym">Faba vulgaris</name>
    <dbReference type="NCBI Taxonomy" id="3906"/>
    <lineage>
        <taxon>Eukaryota</taxon>
        <taxon>Viridiplantae</taxon>
        <taxon>Streptophyta</taxon>
        <taxon>Embryophyta</taxon>
        <taxon>Tracheophyta</taxon>
        <taxon>Spermatophyta</taxon>
        <taxon>Magnoliopsida</taxon>
        <taxon>eudicotyledons</taxon>
        <taxon>Gunneridae</taxon>
        <taxon>Pentapetalae</taxon>
        <taxon>rosids</taxon>
        <taxon>fabids</taxon>
        <taxon>Fabales</taxon>
        <taxon>Fabaceae</taxon>
        <taxon>Papilionoideae</taxon>
        <taxon>50 kb inversion clade</taxon>
        <taxon>NPAAA clade</taxon>
        <taxon>Hologalegina</taxon>
        <taxon>IRL clade</taxon>
        <taxon>Fabeae</taxon>
        <taxon>Vicia</taxon>
    </lineage>
</organism>
<protein>
    <submittedName>
        <fullName evidence="1">Uncharacterized protein</fullName>
    </submittedName>
</protein>
<dbReference type="EMBL" id="OX451740">
    <property type="protein sequence ID" value="CAI8613874.1"/>
    <property type="molecule type" value="Genomic_DNA"/>
</dbReference>
<reference evidence="1 2" key="1">
    <citation type="submission" date="2023-01" db="EMBL/GenBank/DDBJ databases">
        <authorList>
            <person name="Kreplak J."/>
        </authorList>
    </citation>
    <scope>NUCLEOTIDE SEQUENCE [LARGE SCALE GENOMIC DNA]</scope>
</reference>
<sequence>MSKLRQLLDILRQKLLRRRRNHRLLEFPPDLSFPNNDSTLENKPESHISLDTALTVKPLPTADTMLSQEELAIPEKTKPSDYLKIMMFTIGTSTNKCSSSSIVSGRVSSVEPLEDVLRQLRAKLLSVDLFNMLVTDSMFCYGLKGLLKKVYLLTVPHYILRFVVEFTPFLDQIIADIARKNDTLYKMQPKQ</sequence>
<evidence type="ECO:0000313" key="2">
    <source>
        <dbReference type="Proteomes" id="UP001157006"/>
    </source>
</evidence>
<dbReference type="AlphaFoldDB" id="A0AAV1ATP8"/>
<dbReference type="Proteomes" id="UP001157006">
    <property type="component" value="Chromosome 5"/>
</dbReference>
<proteinExistence type="predicted"/>